<dbReference type="Proteomes" id="UP001372834">
    <property type="component" value="Unassembled WGS sequence"/>
</dbReference>
<dbReference type="PANTHER" id="PTHR47412">
    <property type="entry name" value="FI01434P-RELATED"/>
    <property type="match status" value="1"/>
</dbReference>
<proteinExistence type="predicted"/>
<dbReference type="PANTHER" id="PTHR47412:SF1">
    <property type="entry name" value="FI01434P-RELATED"/>
    <property type="match status" value="1"/>
</dbReference>
<evidence type="ECO:0000313" key="1">
    <source>
        <dbReference type="EMBL" id="KAK6636672.1"/>
    </source>
</evidence>
<protein>
    <submittedName>
        <fullName evidence="1">Uncharacterized protein</fullName>
    </submittedName>
</protein>
<comment type="caution">
    <text evidence="1">The sequence shown here is derived from an EMBL/GenBank/DDBJ whole genome shotgun (WGS) entry which is preliminary data.</text>
</comment>
<name>A0AAN8S0E1_POLSC</name>
<dbReference type="AlphaFoldDB" id="A0AAN8S0E1"/>
<gene>
    <name evidence="1" type="ORF">RUM43_010334</name>
</gene>
<reference evidence="1 2" key="1">
    <citation type="submission" date="2023-10" db="EMBL/GenBank/DDBJ databases">
        <title>Genomes of two closely related lineages of the louse Polyplax serrata with different host specificities.</title>
        <authorList>
            <person name="Martinu J."/>
            <person name="Tarabai H."/>
            <person name="Stefka J."/>
            <person name="Hypsa V."/>
        </authorList>
    </citation>
    <scope>NUCLEOTIDE SEQUENCE [LARGE SCALE GENOMIC DNA]</scope>
    <source>
        <strain evidence="1">HR10_N</strain>
    </source>
</reference>
<evidence type="ECO:0000313" key="2">
    <source>
        <dbReference type="Proteomes" id="UP001372834"/>
    </source>
</evidence>
<sequence length="93" mass="10623">MLKFKTWLILYETEFLRSEDLVPPPVHPGYVLCVLDYEFHILDNAFLVHKPGIKTLQKDTARAILAAKTNSLIRKVILPELKAIYGTRKGCVV</sequence>
<dbReference type="Pfam" id="PF13896">
    <property type="entry name" value="Glyco_transf_49"/>
    <property type="match status" value="1"/>
</dbReference>
<dbReference type="EMBL" id="JAWJWE010000004">
    <property type="protein sequence ID" value="KAK6636672.1"/>
    <property type="molecule type" value="Genomic_DNA"/>
</dbReference>
<accession>A0AAN8S0E1</accession>
<organism evidence="1 2">
    <name type="scientific">Polyplax serrata</name>
    <name type="common">Common mouse louse</name>
    <dbReference type="NCBI Taxonomy" id="468196"/>
    <lineage>
        <taxon>Eukaryota</taxon>
        <taxon>Metazoa</taxon>
        <taxon>Ecdysozoa</taxon>
        <taxon>Arthropoda</taxon>
        <taxon>Hexapoda</taxon>
        <taxon>Insecta</taxon>
        <taxon>Pterygota</taxon>
        <taxon>Neoptera</taxon>
        <taxon>Paraneoptera</taxon>
        <taxon>Psocodea</taxon>
        <taxon>Troctomorpha</taxon>
        <taxon>Phthiraptera</taxon>
        <taxon>Anoplura</taxon>
        <taxon>Polyplacidae</taxon>
        <taxon>Polyplax</taxon>
    </lineage>
</organism>